<feature type="domain" description="F5/8 type C" evidence="4">
    <location>
        <begin position="14"/>
        <end position="154"/>
    </location>
</feature>
<dbReference type="EMBL" id="SLUN01000062">
    <property type="protein sequence ID" value="TCL54575.1"/>
    <property type="molecule type" value="Genomic_DNA"/>
</dbReference>
<dbReference type="GO" id="GO:0030248">
    <property type="term" value="F:cellulose binding"/>
    <property type="evidence" value="ECO:0007669"/>
    <property type="project" value="InterPro"/>
</dbReference>
<dbReference type="InterPro" id="IPR036966">
    <property type="entry name" value="CBM3_sf"/>
</dbReference>
<accession>A0A4R1QQD4</accession>
<evidence type="ECO:0000313" key="7">
    <source>
        <dbReference type="EMBL" id="TCL54575.1"/>
    </source>
</evidence>
<comment type="caution">
    <text evidence="7">The sequence shown here is derived from an EMBL/GenBank/DDBJ whole genome shotgun (WGS) entry which is preliminary data.</text>
</comment>
<dbReference type="PROSITE" id="PS50853">
    <property type="entry name" value="FN3"/>
    <property type="match status" value="1"/>
</dbReference>
<keyword evidence="8" id="KW-1185">Reference proteome</keyword>
<dbReference type="InterPro" id="IPR000421">
    <property type="entry name" value="FA58C"/>
</dbReference>
<dbReference type="Pfam" id="PF12671">
    <property type="entry name" value="Amidase_6"/>
    <property type="match status" value="1"/>
</dbReference>
<reference evidence="7 8" key="1">
    <citation type="submission" date="2019-03" db="EMBL/GenBank/DDBJ databases">
        <title>Genomic Encyclopedia of Type Strains, Phase IV (KMG-IV): sequencing the most valuable type-strain genomes for metagenomic binning, comparative biology and taxonomic classification.</title>
        <authorList>
            <person name="Goeker M."/>
        </authorList>
    </citation>
    <scope>NUCLEOTIDE SEQUENCE [LARGE SCALE GENOMIC DNA]</scope>
    <source>
        <strain evidence="7 8">LX-B</strain>
    </source>
</reference>
<evidence type="ECO:0000259" key="5">
    <source>
        <dbReference type="PROSITE" id="PS50853"/>
    </source>
</evidence>
<dbReference type="InterPro" id="IPR022385">
    <property type="entry name" value="Rhs_assc_core"/>
</dbReference>
<dbReference type="SUPFAM" id="SSF49785">
    <property type="entry name" value="Galactose-binding domain-like"/>
    <property type="match status" value="2"/>
</dbReference>
<evidence type="ECO:0000256" key="1">
    <source>
        <dbReference type="ARBA" id="ARBA00022737"/>
    </source>
</evidence>
<dbReference type="InterPro" id="IPR006530">
    <property type="entry name" value="YD"/>
</dbReference>
<dbReference type="InterPro" id="IPR056823">
    <property type="entry name" value="TEN-like_YD-shell"/>
</dbReference>
<protein>
    <submittedName>
        <fullName evidence="7">RHS repeat-associated protein</fullName>
    </submittedName>
</protein>
<evidence type="ECO:0000256" key="2">
    <source>
        <dbReference type="SAM" id="MobiDB-lite"/>
    </source>
</evidence>
<dbReference type="Gene3D" id="2.180.10.10">
    <property type="entry name" value="RHS repeat-associated core"/>
    <property type="match status" value="7"/>
</dbReference>
<feature type="chain" id="PRO_5020509786" evidence="3">
    <location>
        <begin position="26"/>
        <end position="3595"/>
    </location>
</feature>
<feature type="domain" description="CBM3" evidence="6">
    <location>
        <begin position="497"/>
        <end position="647"/>
    </location>
</feature>
<dbReference type="InterPro" id="IPR044016">
    <property type="entry name" value="Big_13"/>
</dbReference>
<keyword evidence="1" id="KW-0677">Repeat</keyword>
<name>A0A4R1QQD4_HYDET</name>
<dbReference type="InterPro" id="IPR008979">
    <property type="entry name" value="Galactose-bd-like_sf"/>
</dbReference>
<dbReference type="PANTHER" id="PTHR32305">
    <property type="match status" value="1"/>
</dbReference>
<keyword evidence="3" id="KW-0732">Signal</keyword>
<dbReference type="Gene3D" id="2.60.40.710">
    <property type="entry name" value="Endoglucanase-like"/>
    <property type="match status" value="2"/>
</dbReference>
<evidence type="ECO:0000256" key="3">
    <source>
        <dbReference type="SAM" id="SignalP"/>
    </source>
</evidence>
<dbReference type="Pfam" id="PF19077">
    <property type="entry name" value="Big_13"/>
    <property type="match status" value="1"/>
</dbReference>
<feature type="region of interest" description="Disordered" evidence="2">
    <location>
        <begin position="1722"/>
        <end position="1743"/>
    </location>
</feature>
<dbReference type="NCBIfam" id="TIGR03696">
    <property type="entry name" value="Rhs_assc_core"/>
    <property type="match status" value="1"/>
</dbReference>
<dbReference type="InterPro" id="IPR003961">
    <property type="entry name" value="FN3_dom"/>
</dbReference>
<dbReference type="SUPFAM" id="SSF49265">
    <property type="entry name" value="Fibronectin type III"/>
    <property type="match status" value="1"/>
</dbReference>
<evidence type="ECO:0000313" key="8">
    <source>
        <dbReference type="Proteomes" id="UP000295008"/>
    </source>
</evidence>
<dbReference type="Proteomes" id="UP000295008">
    <property type="component" value="Unassembled WGS sequence"/>
</dbReference>
<dbReference type="InterPro" id="IPR024301">
    <property type="entry name" value="Amidase_6"/>
</dbReference>
<organism evidence="7 8">
    <name type="scientific">Hydrogenispora ethanolica</name>
    <dbReference type="NCBI Taxonomy" id="1082276"/>
    <lineage>
        <taxon>Bacteria</taxon>
        <taxon>Bacillati</taxon>
        <taxon>Bacillota</taxon>
        <taxon>Hydrogenispora</taxon>
    </lineage>
</organism>
<dbReference type="NCBIfam" id="TIGR01643">
    <property type="entry name" value="YD_repeat_2x"/>
    <property type="match status" value="3"/>
</dbReference>
<feature type="signal peptide" evidence="3">
    <location>
        <begin position="1"/>
        <end position="25"/>
    </location>
</feature>
<dbReference type="RefSeq" id="WP_165908330.1">
    <property type="nucleotide sequence ID" value="NZ_SLUN01000062.1"/>
</dbReference>
<evidence type="ECO:0000259" key="6">
    <source>
        <dbReference type="PROSITE" id="PS51172"/>
    </source>
</evidence>
<dbReference type="InterPro" id="IPR013783">
    <property type="entry name" value="Ig-like_fold"/>
</dbReference>
<dbReference type="InterPro" id="IPR008965">
    <property type="entry name" value="CBM2/CBM3_carb-bd_dom_sf"/>
</dbReference>
<dbReference type="PROSITE" id="PS51172">
    <property type="entry name" value="CBM3"/>
    <property type="match status" value="2"/>
</dbReference>
<dbReference type="Gene3D" id="2.60.120.260">
    <property type="entry name" value="Galactose-binding domain-like"/>
    <property type="match status" value="2"/>
</dbReference>
<dbReference type="PROSITE" id="PS50022">
    <property type="entry name" value="FA58C_3"/>
    <property type="match status" value="1"/>
</dbReference>
<dbReference type="GO" id="GO:0005975">
    <property type="term" value="P:carbohydrate metabolic process"/>
    <property type="evidence" value="ECO:0007669"/>
    <property type="project" value="InterPro"/>
</dbReference>
<dbReference type="Pfam" id="PF00942">
    <property type="entry name" value="CBM_3"/>
    <property type="match status" value="2"/>
</dbReference>
<dbReference type="InterPro" id="IPR050708">
    <property type="entry name" value="T6SS_VgrG/RHS"/>
</dbReference>
<dbReference type="SMART" id="SM01067">
    <property type="entry name" value="CBM_3"/>
    <property type="match status" value="2"/>
</dbReference>
<dbReference type="InterPro" id="IPR036116">
    <property type="entry name" value="FN3_sf"/>
</dbReference>
<proteinExistence type="predicted"/>
<dbReference type="SUPFAM" id="SSF49384">
    <property type="entry name" value="Carbohydrate-binding domain"/>
    <property type="match status" value="2"/>
</dbReference>
<feature type="domain" description="Fibronectin type-III" evidence="5">
    <location>
        <begin position="1268"/>
        <end position="1366"/>
    </location>
</feature>
<dbReference type="Gene3D" id="2.60.40.10">
    <property type="entry name" value="Immunoglobulins"/>
    <property type="match status" value="5"/>
</dbReference>
<dbReference type="Pfam" id="PF09136">
    <property type="entry name" value="Glucodextran_B"/>
    <property type="match status" value="2"/>
</dbReference>
<dbReference type="InterPro" id="IPR001956">
    <property type="entry name" value="CBM3"/>
</dbReference>
<dbReference type="PANTHER" id="PTHR32305:SF15">
    <property type="entry name" value="PROTEIN RHSA-RELATED"/>
    <property type="match status" value="1"/>
</dbReference>
<sequence length="3595" mass="399111">MKGKSGAIILTILALFILLCIPASASGLTVIQTRNGLETDPNHPANYLVDQSPNTYWSLKSDATQGWAELDLDQPALIYGIKLSGNLGNDTALTIEYQVNERWVPFIAGTFTRLPADGLIDLSWDRVVSGAVRIRLNGSGASSSCLNEIEVLGQTAGSVFHSLKPKNITASSSTSPNTAAAFLCDGNTYTRWQTKEAATQGEVVFEFPAVATVKNIHLYFTSEAQGNFRLEAWKNNVWQSIATVSDQPEGWYRIDLANQNVVTDKIRLSVSGFSGILGGISEIEFWGWGAFPGTRRQAIGSQLPIAIAPSEGSSGAATPDGKLKILSSSANPSMITNSLQHNVKIFNASNQSIRLADIKLRYWYTNETKKRQIANLYWSNVGAQNITTQFVTVDNNVDADTYLELGFTGAAGSIAPGNYVEIKLGINANDWSNYNQQNDFSFNSATAYTENSKYGGYVAGNLSWGSEPGARPTVNQQSLNLQFEKTSLDHPTGSPVADGRLKILYQSANSNPNTNSIQASLKLFNTSLNPVDLATVKVRYWYTNETRQPQIANIYWSNIGAQKITTNFTVIDNQSGVADTCLEFGFTGGTLAPGASVEIKFGLNAKDWSGYNQANDYSFAAIAYDYYENPKITGTIAGQLSWGVEPGTQPTDIRADYRLELVFAGILTEPAVLELNGTGMTVKPSLTLRDRTIYSIPLSGAQLWEGTNFLRIRPFVHAVTLENAFIAYRYSGGEQTIPVLGSLNDGLLFTAADPASGEWQLERKMLIENALVFTGNGSNARLFAWMDENWVEFTNPEYSASWIQFNGPVTTDRIKLETTGPVAELRMNGSIATDQAPTVRIFRPNNGEELALSGWSSQELLGFVDNPKAVVDVNGIAARLNGHYFTVPLGKTGLQSGASAILTATARDPEGRKGSATVTAFLGKFADGSLDQPEGMVYTDQSTFTISGYINQPSQYRVTVNDAPVTVSGNRFLTTVMLQEGLNIIKVQFINAQNNAAKTFYRQVFRYSGTVRLTVLTPEKGSYLNTPAARVSGTVTGLYPMKVTVNGVPATVSGSAFAATASLNEGANLITVVATDAKGNHTEQKITVYRDTVAPAITDVIPANGKIFASATVDVTARISDQNSIWVTIAGQVVTGTEGVYRAQVHLPDGDRTIIITAQDAAGNIATYQVETLIDTVPPAAFTPAANPAGWTNQNKPTINFSTTDATSGVDHYEISLDGGETLASVTGSSYPFTAAIPDGEHTVRVKAVDRAGNATTAEVKVYIDTTPPAIPAGFEVISGINRAILKWQGEDPRGEIVGYRIKRMPVFAGDSVKELTRASDMSDLSQFVDQEVVAGARYTYAIQARDHGGNYSQDTATITVTVGVNSQTITPDGGTAKFDNCELTVSEGAIPAQSQIVVRQTSAALPDNSLYATQISPAYSFTLQDQSGAELETHFAGPVTLTIHYGDLQLPAGYEPEDVGIYWYNKVAGYWEKLDYARNDFIDKTIAVQLKHFSDYQVMASKYVSPSLDSYYHMGVSPFLAYFQDNVESVSPAGGSLTLNATDLKIPGRAGNGLMIQRIYDSASALQEGMIEGNSKTYRKIPVDMFGHGWSLGIPWIEETDKGKFIRLPQGQTVKIELDSGNRFEYHEGIHFVMQGTSHLRMNDGTQYQFDSSGRVIRQTDAGGKNEVKYEYNGREITRITDSVGHVIRFEYQTVGSRRVIAKITAGNRAVNYSYHPSGTLAEAYDPSNPDKDPGKRKTSYQYETHTLESGVSSKEENKIFSYTVNLLNAIVYPTGEKSTYTYELRNQEYREKIEKKKLFGLVKITNNVRFAGTKVLVQKHLVAGKETGYSYQMNNVVGSFEHGNFAPAFTYMLSCQVRGGDRVNRFNFQQIEGSSLVNIPGDASNYNGPLPVMNETTIGNNQPVEQILYQYDVPLRAVTQEEHYRGGLLAYRVTSQYDAWGNATYRSDGSRNLEESLTYHSHDLIKNLPQQLVRKNHNPLKNTTTAVTTTYQYDEQLGKPLTVTVNDGSGERVTRFTYDDQGNVKTKIEEFNDNLTTEIFYDDRYQAFPVKQIVYGVRDADGNRSDLVTEAGYDTETGLKQWEKDARGFITRYEYDPLNRVTRVTAPDDDGDDSNNPYREYIFHDDTNRCEFYNELRQKTLFQFDGLGRLTDVVKDSSLYPDGVRTSYHYNNLGQIDQVTDARGNVTAYVYDGLNRVVKVTYPGGASAALSYDDATNTVTVTDENGGVVIEQSDWANRLIRAKQYAAYQGATDIYTWQFVYDSLGNKLRQSDPQSGQTDQEFDALGLLRSVQMPAAPLMLPGAESPGEYRPVLSYEYNAAGFKTAEISANENAKGTADKNKTHYEYDQLGRLIQTSTGAKDVFTGQMVQSVTKNYYDGAGNKVKTVDANGGVWEYAYSARGYLLSATDPAGNTSRYRYDALGNKIAATDPRGDGTDGSFTTWYRYDDLNRLWKTILPDKTPGDPGDNPVIELTYDENGNKLTEKDPNGVVTSYTYTARNWVETVSQNGRLKAKYVYDAKGNQIEIRDALDHRTRKEYDSLGRVRKVTQEGTQQITETYRYDPLGNRTALTDGRNNTIEYTYNGLGQLTGVTDPLRNLTQYRYDPSGNQVQIIAPNQLVTRYRYDEMNRLAEQIDSLQHATRYSYDPAGNRRQVSDPRGTIWQYQYYPNNLVQRLELSGADGTHYEVEYTYDAAGNRIEARDSGNTVRYNYQDGMYQADPLNRLNAVERSFDGATYRTAYQYDKAGLLTRIRYPEAKEWLQYRYNELNQLSEVAGFTAPQGISYDANGALTRLTYANGVAASYQYDNNNRLSDYQVKLAGTALLTQRFTYDGANNITAIAENKANKTFDYDAANQLTRSITTGAFLEQEPTPGSYGLKVDDRLGASGMDFTPVLSGMMGLDYSASSIGIDFGTVAPGVKQLQLIPAKSAQTHRLVESSLDLYASTDNRTYRLIPRDGWEFAKDDRGVVTIRLKERLATRFLKVHVKFDDRDNRFTAKNKATFLNELAKILRVYQEATSRTEEFEYDAAGNRKLQRITLIQTAKYDSVYYAHSNLLKTDGKYAFEYDAAGNLVAKGNRFTIQGDKVTFTTAGDEVEYWQYEYDLLNRLIRVRKNGTMVSEYGYDPDGLRVVKKAKGETTHYIFEGTEPIFEKRIKQNQIRSYVYALGRHLARVDGAIGDTTAKEYFYHTDYLGSVRAVTDTAGKVVYNADYLPFGSRHGENGDFDEEHGFTGKEYDPDTGLYYFNARWYDSELGRFISADPAADPQNPNLYSYCGNNPVIRSDPSGQVFWEVLSALVVSYLYHAVEAGVNAYNNGGSFWEGFGYGMDHGSFQVSINFGNGQVPTVGRPKEPEISELYYPDEYVGDIDNSYIDISQMPNGPMLASNSFFVNMQAQEALKSFSKSYDRDAAVDYARKWARDPHNPNNKEYGNPDYQLRRGISRFLKGYWQDCTNFVSQVLYAGGIQQTKEWYFNIGKYDRWGSQNSRSSSWTVASDFGDWLRNKSDIVANEYQLHRGFNLSDVQQLSTQVKKGDLIGWSYDKNGKDIHHWGVITKVENGKIFYAGHTNPRLDSQFSMWTFEIFDQSAVIIHIKDVIP</sequence>
<dbReference type="Pfam" id="PF05593">
    <property type="entry name" value="RHS_repeat"/>
    <property type="match status" value="6"/>
</dbReference>
<feature type="domain" description="CBM3" evidence="6">
    <location>
        <begin position="319"/>
        <end position="469"/>
    </location>
</feature>
<dbReference type="Pfam" id="PF25023">
    <property type="entry name" value="TEN_YD-shell"/>
    <property type="match status" value="1"/>
</dbReference>
<evidence type="ECO:0000259" key="4">
    <source>
        <dbReference type="PROSITE" id="PS50022"/>
    </source>
</evidence>
<gene>
    <name evidence="7" type="ORF">EDC14_10623</name>
</gene>
<dbReference type="InterPro" id="IPR031325">
    <property type="entry name" value="RHS_repeat"/>
</dbReference>